<sequence length="221" mass="23828">MLVCVCVPGFRGLVLEAWVMLVCVCAGVRGLVVGGLGNACVCVVPGFRGLVLEAWVMLVVCVCVRGFEGGVGGLGNALCGVCGTGVSRVGVGGVGHACIVEVCVGFIRYLIHLKEMQRHRNRQRKKSFQLVEQLKVDSEPVCWSNSKTLFPICGAIAFSALDKNCVDSSHLDAQGTFSRFRTEVISVNNLLVSMPSCLTKAHRQSPVRFSQFHVAIYLHQC</sequence>
<feature type="transmembrane region" description="Helical" evidence="1">
    <location>
        <begin position="17"/>
        <end position="37"/>
    </location>
</feature>
<comment type="caution">
    <text evidence="2">The sequence shown here is derived from an EMBL/GenBank/DDBJ whole genome shotgun (WGS) entry which is preliminary data.</text>
</comment>
<dbReference type="AlphaFoldDB" id="A0A8T0FVP2"/>
<proteinExistence type="predicted"/>
<reference evidence="2" key="2">
    <citation type="submission" date="2020-06" db="EMBL/GenBank/DDBJ databases">
        <authorList>
            <person name="Sheffer M."/>
        </authorList>
    </citation>
    <scope>NUCLEOTIDE SEQUENCE</scope>
</reference>
<organism evidence="2 3">
    <name type="scientific">Argiope bruennichi</name>
    <name type="common">Wasp spider</name>
    <name type="synonym">Aranea bruennichi</name>
    <dbReference type="NCBI Taxonomy" id="94029"/>
    <lineage>
        <taxon>Eukaryota</taxon>
        <taxon>Metazoa</taxon>
        <taxon>Ecdysozoa</taxon>
        <taxon>Arthropoda</taxon>
        <taxon>Chelicerata</taxon>
        <taxon>Arachnida</taxon>
        <taxon>Araneae</taxon>
        <taxon>Araneomorphae</taxon>
        <taxon>Entelegynae</taxon>
        <taxon>Araneoidea</taxon>
        <taxon>Araneidae</taxon>
        <taxon>Argiope</taxon>
    </lineage>
</organism>
<gene>
    <name evidence="2" type="ORF">HNY73_001682</name>
</gene>
<feature type="transmembrane region" description="Helical" evidence="1">
    <location>
        <begin position="49"/>
        <end position="67"/>
    </location>
</feature>
<keyword evidence="1" id="KW-0472">Membrane</keyword>
<keyword evidence="3" id="KW-1185">Reference proteome</keyword>
<name>A0A8T0FVP2_ARGBR</name>
<evidence type="ECO:0000256" key="1">
    <source>
        <dbReference type="SAM" id="Phobius"/>
    </source>
</evidence>
<dbReference type="Proteomes" id="UP000807504">
    <property type="component" value="Unassembled WGS sequence"/>
</dbReference>
<reference evidence="2" key="1">
    <citation type="journal article" date="2020" name="bioRxiv">
        <title>Chromosome-level reference genome of the European wasp spider Argiope bruennichi: a resource for studies on range expansion and evolutionary adaptation.</title>
        <authorList>
            <person name="Sheffer M.M."/>
            <person name="Hoppe A."/>
            <person name="Krehenwinkel H."/>
            <person name="Uhl G."/>
            <person name="Kuss A.W."/>
            <person name="Jensen L."/>
            <person name="Jensen C."/>
            <person name="Gillespie R.G."/>
            <person name="Hoff K.J."/>
            <person name="Prost S."/>
        </authorList>
    </citation>
    <scope>NUCLEOTIDE SEQUENCE</scope>
</reference>
<evidence type="ECO:0000313" key="2">
    <source>
        <dbReference type="EMBL" id="KAF8793630.1"/>
    </source>
</evidence>
<dbReference type="EMBL" id="JABXBU010000002">
    <property type="protein sequence ID" value="KAF8793630.1"/>
    <property type="molecule type" value="Genomic_DNA"/>
</dbReference>
<feature type="transmembrane region" description="Helical" evidence="1">
    <location>
        <begin position="93"/>
        <end position="111"/>
    </location>
</feature>
<keyword evidence="1" id="KW-1133">Transmembrane helix</keyword>
<accession>A0A8T0FVP2</accession>
<protein>
    <submittedName>
        <fullName evidence="2">Uncharacterized protein</fullName>
    </submittedName>
</protein>
<keyword evidence="1" id="KW-0812">Transmembrane</keyword>
<evidence type="ECO:0000313" key="3">
    <source>
        <dbReference type="Proteomes" id="UP000807504"/>
    </source>
</evidence>